<keyword evidence="3" id="KW-0813">Transport</keyword>
<dbReference type="PANTHER" id="PTHR30269">
    <property type="entry name" value="TRANSMEMBRANE PROTEIN YFCA"/>
    <property type="match status" value="1"/>
</dbReference>
<evidence type="ECO:0000313" key="9">
    <source>
        <dbReference type="EMBL" id="CUS38111.1"/>
    </source>
</evidence>
<dbReference type="EMBL" id="CZPZ01000031">
    <property type="protein sequence ID" value="CUS38111.1"/>
    <property type="molecule type" value="Genomic_DNA"/>
</dbReference>
<protein>
    <recommendedName>
        <fullName evidence="8">Probable membrane transporter protein</fullName>
    </recommendedName>
</protein>
<comment type="subcellular location">
    <subcellularLocation>
        <location evidence="1 8">Cell membrane</location>
        <topology evidence="1 8">Multi-pass membrane protein</topology>
    </subcellularLocation>
</comment>
<dbReference type="Pfam" id="PF01925">
    <property type="entry name" value="TauE"/>
    <property type="match status" value="1"/>
</dbReference>
<gene>
    <name evidence="9" type="ORF">COMA2_40192</name>
</gene>
<dbReference type="GO" id="GO:0005886">
    <property type="term" value="C:plasma membrane"/>
    <property type="evidence" value="ECO:0007669"/>
    <property type="project" value="UniProtKB-SubCell"/>
</dbReference>
<keyword evidence="6 8" id="KW-1133">Transmembrane helix</keyword>
<dbReference type="OrthoDB" id="7843147at2"/>
<feature type="transmembrane region" description="Helical" evidence="8">
    <location>
        <begin position="168"/>
        <end position="188"/>
    </location>
</feature>
<dbReference type="InterPro" id="IPR002781">
    <property type="entry name" value="TM_pro_TauE-like"/>
</dbReference>
<evidence type="ECO:0000256" key="7">
    <source>
        <dbReference type="ARBA" id="ARBA00023136"/>
    </source>
</evidence>
<evidence type="ECO:0000256" key="4">
    <source>
        <dbReference type="ARBA" id="ARBA00022475"/>
    </source>
</evidence>
<evidence type="ECO:0000256" key="3">
    <source>
        <dbReference type="ARBA" id="ARBA00022448"/>
    </source>
</evidence>
<evidence type="ECO:0000256" key="6">
    <source>
        <dbReference type="ARBA" id="ARBA00022989"/>
    </source>
</evidence>
<evidence type="ECO:0000256" key="1">
    <source>
        <dbReference type="ARBA" id="ARBA00004651"/>
    </source>
</evidence>
<evidence type="ECO:0000256" key="8">
    <source>
        <dbReference type="RuleBase" id="RU363041"/>
    </source>
</evidence>
<reference evidence="10" key="1">
    <citation type="submission" date="2015-10" db="EMBL/GenBank/DDBJ databases">
        <authorList>
            <person name="Luecker S."/>
            <person name="Luecker S."/>
        </authorList>
    </citation>
    <scope>NUCLEOTIDE SEQUENCE [LARGE SCALE GENOMIC DNA]</scope>
</reference>
<evidence type="ECO:0000313" key="10">
    <source>
        <dbReference type="Proteomes" id="UP000198736"/>
    </source>
</evidence>
<keyword evidence="4 8" id="KW-1003">Cell membrane</keyword>
<dbReference type="PANTHER" id="PTHR30269:SF38">
    <property type="entry name" value="SULFITE EXPORTER TAUE_SAFE"/>
    <property type="match status" value="1"/>
</dbReference>
<keyword evidence="10" id="KW-1185">Reference proteome</keyword>
<sequence length="282" mass="30835">MDTIVLVLITFVAATVNGALGYGFSSITVPVALLFFTNRILNPALVLIELVINAYVLFINRKSIPNVFWRVAPILGGLAVGVGIGSYLLFLVQPAWIKFVTYFFLLPLILLQAAGIRKPIRAEKAIGVPFGVGLGTLYSLTTISGPPLALLFNNQGYPKQDFRAALGIIRLAESSLTAIAYGFIGFYSAGSMEIIPYIVPSVMIGIPLGTYLIRLMDPETFRRICMAFDGLIVGFGLCRVLVELDLATSITTYSILAIVILVNGYLLLRFFRERSDPRQAPY</sequence>
<feature type="transmembrane region" description="Helical" evidence="8">
    <location>
        <begin position="71"/>
        <end position="90"/>
    </location>
</feature>
<keyword evidence="5 8" id="KW-0812">Transmembrane</keyword>
<dbReference type="AlphaFoldDB" id="A0A0S4LLG4"/>
<feature type="transmembrane region" description="Helical" evidence="8">
    <location>
        <begin position="96"/>
        <end position="116"/>
    </location>
</feature>
<dbReference type="STRING" id="1742973.COMA2_40192"/>
<dbReference type="InterPro" id="IPR052017">
    <property type="entry name" value="TSUP"/>
</dbReference>
<evidence type="ECO:0000256" key="5">
    <source>
        <dbReference type="ARBA" id="ARBA00022692"/>
    </source>
</evidence>
<proteinExistence type="inferred from homology"/>
<feature type="transmembrane region" description="Helical" evidence="8">
    <location>
        <begin position="194"/>
        <end position="213"/>
    </location>
</feature>
<name>A0A0S4LLG4_9BACT</name>
<feature type="transmembrane region" description="Helical" evidence="8">
    <location>
        <begin position="248"/>
        <end position="268"/>
    </location>
</feature>
<comment type="similarity">
    <text evidence="2 8">Belongs to the 4-toluene sulfonate uptake permease (TSUP) (TC 2.A.102) family.</text>
</comment>
<dbReference type="RefSeq" id="WP_090899939.1">
    <property type="nucleotide sequence ID" value="NZ_CZPZ01000031.1"/>
</dbReference>
<keyword evidence="7 8" id="KW-0472">Membrane</keyword>
<dbReference type="Proteomes" id="UP000198736">
    <property type="component" value="Unassembled WGS sequence"/>
</dbReference>
<accession>A0A0S4LLG4</accession>
<organism evidence="9 10">
    <name type="scientific">Candidatus Nitrospira nitrificans</name>
    <dbReference type="NCBI Taxonomy" id="1742973"/>
    <lineage>
        <taxon>Bacteria</taxon>
        <taxon>Pseudomonadati</taxon>
        <taxon>Nitrospirota</taxon>
        <taxon>Nitrospiria</taxon>
        <taxon>Nitrospirales</taxon>
        <taxon>Nitrospiraceae</taxon>
        <taxon>Nitrospira</taxon>
    </lineage>
</organism>
<evidence type="ECO:0000256" key="2">
    <source>
        <dbReference type="ARBA" id="ARBA00009142"/>
    </source>
</evidence>
<feature type="transmembrane region" description="Helical" evidence="8">
    <location>
        <begin position="40"/>
        <end position="59"/>
    </location>
</feature>